<dbReference type="GO" id="GO:0005576">
    <property type="term" value="C:extracellular region"/>
    <property type="evidence" value="ECO:0007669"/>
    <property type="project" value="TreeGrafter"/>
</dbReference>
<keyword evidence="3 7" id="KW-0378">Hydrolase</keyword>
<comment type="function">
    <text evidence="7">Putative phospholipase.</text>
</comment>
<keyword evidence="10" id="KW-1185">Reference proteome</keyword>
<dbReference type="InterPro" id="IPR007000">
    <property type="entry name" value="PLipase_B-like"/>
</dbReference>
<feature type="region of interest" description="Disordered" evidence="8">
    <location>
        <begin position="386"/>
        <end position="426"/>
    </location>
</feature>
<dbReference type="AlphaFoldDB" id="A0A6H5II97"/>
<dbReference type="GO" id="GO:0009395">
    <property type="term" value="P:phospholipid catabolic process"/>
    <property type="evidence" value="ECO:0007669"/>
    <property type="project" value="TreeGrafter"/>
</dbReference>
<keyword evidence="2" id="KW-0732">Signal</keyword>
<name>A0A6H5II97_9HYME</name>
<dbReference type="Proteomes" id="UP000479190">
    <property type="component" value="Unassembled WGS sequence"/>
</dbReference>
<evidence type="ECO:0000313" key="9">
    <source>
        <dbReference type="EMBL" id="CAB0036775.1"/>
    </source>
</evidence>
<evidence type="ECO:0000256" key="1">
    <source>
        <dbReference type="ARBA" id="ARBA00007835"/>
    </source>
</evidence>
<dbReference type="OrthoDB" id="419508at2759"/>
<dbReference type="Pfam" id="PF04916">
    <property type="entry name" value="Phospholip_B"/>
    <property type="match status" value="2"/>
</dbReference>
<evidence type="ECO:0000256" key="8">
    <source>
        <dbReference type="SAM" id="MobiDB-lite"/>
    </source>
</evidence>
<evidence type="ECO:0000256" key="4">
    <source>
        <dbReference type="ARBA" id="ARBA00022963"/>
    </source>
</evidence>
<dbReference type="EC" id="3.1.1.-" evidence="7"/>
<evidence type="ECO:0000256" key="3">
    <source>
        <dbReference type="ARBA" id="ARBA00022801"/>
    </source>
</evidence>
<gene>
    <name evidence="9" type="ORF">TBRA_LOCUS8626</name>
</gene>
<proteinExistence type="inferred from homology"/>
<evidence type="ECO:0000256" key="2">
    <source>
        <dbReference type="ARBA" id="ARBA00022729"/>
    </source>
</evidence>
<protein>
    <recommendedName>
        <fullName evidence="7">Phospholipase B-like</fullName>
        <ecNumber evidence="7">3.1.1.-</ecNumber>
    </recommendedName>
</protein>
<comment type="similarity">
    <text evidence="1 7">Belongs to the phospholipase B-like family.</text>
</comment>
<feature type="compositionally biased region" description="Low complexity" evidence="8">
    <location>
        <begin position="411"/>
        <end position="425"/>
    </location>
</feature>
<organism evidence="9 10">
    <name type="scientific">Trichogramma brassicae</name>
    <dbReference type="NCBI Taxonomy" id="86971"/>
    <lineage>
        <taxon>Eukaryota</taxon>
        <taxon>Metazoa</taxon>
        <taxon>Ecdysozoa</taxon>
        <taxon>Arthropoda</taxon>
        <taxon>Hexapoda</taxon>
        <taxon>Insecta</taxon>
        <taxon>Pterygota</taxon>
        <taxon>Neoptera</taxon>
        <taxon>Endopterygota</taxon>
        <taxon>Hymenoptera</taxon>
        <taxon>Apocrita</taxon>
        <taxon>Proctotrupomorpha</taxon>
        <taxon>Chalcidoidea</taxon>
        <taxon>Trichogrammatidae</taxon>
        <taxon>Trichogramma</taxon>
    </lineage>
</organism>
<feature type="compositionally biased region" description="Acidic residues" evidence="8">
    <location>
        <begin position="390"/>
        <end position="410"/>
    </location>
</feature>
<dbReference type="GO" id="GO:0004620">
    <property type="term" value="F:phospholipase activity"/>
    <property type="evidence" value="ECO:0007669"/>
    <property type="project" value="InterPro"/>
</dbReference>
<evidence type="ECO:0000256" key="6">
    <source>
        <dbReference type="ARBA" id="ARBA00023180"/>
    </source>
</evidence>
<sequence>MRSCSWSLVEIETSGEYPDHVQAYAAGLLEGSLTWQLIHHHWLNTVKAACAPRATLCRKMRRYLKENMQSVRDNAEKLHTEDSFWHMVHLFNKQLDGMIDGFRFAVHRNRKPEVLIDKEDFYWLAMASDLPDLERANNGTQNHIASDGMIVLKAMAREHFEPLMALAHNTAAPYSKMLRMIKKYKFAYHRTVSEGSAEDDADGGDNFVNGDELVPGQSIVMTSYPGALSSQDESYWITGPDNRELVLAGTPLVVTQRSLWSRLQAKDRVMSPARIMAANRLGEDLAHWSQLLGRRNSGTSSRQWLGVEPKIGSVGLVEQMSNITEYQDLTDEFKRTGFVACTGAPRSAKFLEFRSMDKCVIKAEKLASLQANISSVEQLRRLMSGHVDLDGDDDDEDENSDDSESDENSQENEVGPTSTTTSSETPLSIVSLAINGNNLVLDSNVDATAGDEDTAQLLAYRGDLTPIPRPLGVIDTKLFVFDLDGVDSFEARSGPPRHLDSPAFAWNVSFPNTSHYGQPEEFPFEPIKPAYWQ</sequence>
<dbReference type="PANTHER" id="PTHR12370:SF3">
    <property type="entry name" value="PHOSPHOLIPASE B-LIKE 2-RELATED"/>
    <property type="match status" value="1"/>
</dbReference>
<evidence type="ECO:0000256" key="7">
    <source>
        <dbReference type="RuleBase" id="RU364138"/>
    </source>
</evidence>
<dbReference type="PANTHER" id="PTHR12370">
    <property type="entry name" value="PHOSPHOLIPASE B-RELATED"/>
    <property type="match status" value="1"/>
</dbReference>
<evidence type="ECO:0000256" key="5">
    <source>
        <dbReference type="ARBA" id="ARBA00023098"/>
    </source>
</evidence>
<keyword evidence="5 7" id="KW-0443">Lipid metabolism</keyword>
<dbReference type="Gene3D" id="3.60.60.30">
    <property type="match status" value="1"/>
</dbReference>
<reference evidence="9 10" key="1">
    <citation type="submission" date="2020-02" db="EMBL/GenBank/DDBJ databases">
        <authorList>
            <person name="Ferguson B K."/>
        </authorList>
    </citation>
    <scope>NUCLEOTIDE SEQUENCE [LARGE SCALE GENOMIC DNA]</scope>
</reference>
<evidence type="ECO:0000313" key="10">
    <source>
        <dbReference type="Proteomes" id="UP000479190"/>
    </source>
</evidence>
<dbReference type="EMBL" id="CADCXV010000828">
    <property type="protein sequence ID" value="CAB0036775.1"/>
    <property type="molecule type" value="Genomic_DNA"/>
</dbReference>
<keyword evidence="4 7" id="KW-0442">Lipid degradation</keyword>
<keyword evidence="6" id="KW-0325">Glycoprotein</keyword>
<accession>A0A6H5II97</accession>